<gene>
    <name evidence="1" type="ORF">D1639_00895</name>
</gene>
<dbReference type="AlphaFoldDB" id="A0A7C9JPB0"/>
<protein>
    <submittedName>
        <fullName evidence="1">Uncharacterized protein</fullName>
    </submittedName>
</protein>
<name>A0A7C9JPB0_9BACT</name>
<comment type="caution">
    <text evidence="1">The sequence shown here is derived from an EMBL/GenBank/DDBJ whole genome shotgun (WGS) entry which is preliminary data.</text>
</comment>
<reference evidence="1" key="1">
    <citation type="submission" date="2018-08" db="EMBL/GenBank/DDBJ databases">
        <title>Murine metabolic-syndrome-specific gut microbial biobank.</title>
        <authorList>
            <person name="Liu C."/>
        </authorList>
    </citation>
    <scope>NUCLEOTIDE SEQUENCE [LARGE SCALE GENOMIC DNA]</scope>
    <source>
        <strain evidence="1">Z82</strain>
    </source>
</reference>
<sequence length="95" mass="10856">MSCWTLRGCDDEMQSRCPHNIPGEPCPADCLYSQCDRPTHVNCEDFGKMLNPERDYDAAVKEVCRICEHFLDHGPALVDRPEGFSRQGNPNRFLL</sequence>
<dbReference type="EMBL" id="QWKH01000003">
    <property type="protein sequence ID" value="NBI33615.1"/>
    <property type="molecule type" value="Genomic_DNA"/>
</dbReference>
<proteinExistence type="predicted"/>
<accession>A0A7C9JPB0</accession>
<organism evidence="1">
    <name type="scientific">Muribaculaceae bacterium Z82</name>
    <dbReference type="NCBI Taxonomy" id="2304548"/>
    <lineage>
        <taxon>Bacteria</taxon>
        <taxon>Pseudomonadati</taxon>
        <taxon>Bacteroidota</taxon>
        <taxon>Bacteroidia</taxon>
        <taxon>Bacteroidales</taxon>
        <taxon>Muribaculaceae</taxon>
    </lineage>
</organism>
<evidence type="ECO:0000313" key="1">
    <source>
        <dbReference type="EMBL" id="NBI33615.1"/>
    </source>
</evidence>